<dbReference type="Pfam" id="PF12796">
    <property type="entry name" value="Ank_2"/>
    <property type="match status" value="2"/>
</dbReference>
<protein>
    <submittedName>
        <fullName evidence="15">Uncharacterized protein LOC103704167 isoform X2</fullName>
    </submittedName>
</protein>
<dbReference type="PANTHER" id="PTHR24203">
    <property type="entry name" value="ANKYRIN REPEAT FAMILY PROTEIN"/>
    <property type="match status" value="1"/>
</dbReference>
<feature type="domain" description="C3H1-type" evidence="12">
    <location>
        <begin position="550"/>
        <end position="578"/>
    </location>
</feature>
<dbReference type="GO" id="GO:0010468">
    <property type="term" value="P:regulation of gene expression"/>
    <property type="evidence" value="ECO:0007669"/>
    <property type="project" value="UniProtKB-ARBA"/>
</dbReference>
<dbReference type="Gene3D" id="3.30.40.10">
    <property type="entry name" value="Zinc/RING finger domain, C3HC4 (zinc finger)"/>
    <property type="match status" value="1"/>
</dbReference>
<dbReference type="InterPro" id="IPR001841">
    <property type="entry name" value="Znf_RING"/>
</dbReference>
<dbReference type="PROSITE" id="PS51644">
    <property type="entry name" value="HTH_OST"/>
    <property type="match status" value="1"/>
</dbReference>
<feature type="compositionally biased region" description="Polar residues" evidence="9">
    <location>
        <begin position="724"/>
        <end position="736"/>
    </location>
</feature>
<evidence type="ECO:0000256" key="6">
    <source>
        <dbReference type="PROSITE-ProRule" id="PRU00023"/>
    </source>
</evidence>
<dbReference type="InterPro" id="IPR041966">
    <property type="entry name" value="LOTUS-like"/>
</dbReference>
<dbReference type="InterPro" id="IPR012677">
    <property type="entry name" value="Nucleotide-bd_a/b_plait_sf"/>
</dbReference>
<evidence type="ECO:0000259" key="12">
    <source>
        <dbReference type="PROSITE" id="PS50103"/>
    </source>
</evidence>
<dbReference type="SUPFAM" id="SSF90229">
    <property type="entry name" value="CCCH zinc finger"/>
    <property type="match status" value="1"/>
</dbReference>
<evidence type="ECO:0000256" key="2">
    <source>
        <dbReference type="ARBA" id="ARBA00022737"/>
    </source>
</evidence>
<name>A0A8B9A5M3_PHODC</name>
<feature type="compositionally biased region" description="Basic and acidic residues" evidence="9">
    <location>
        <begin position="714"/>
        <end position="723"/>
    </location>
</feature>
<dbReference type="InterPro" id="IPR036855">
    <property type="entry name" value="Znf_CCCH_sf"/>
</dbReference>
<dbReference type="InterPro" id="IPR025605">
    <property type="entry name" value="OST-HTH/LOTUS_dom"/>
</dbReference>
<evidence type="ECO:0000313" key="14">
    <source>
        <dbReference type="Proteomes" id="UP000228380"/>
    </source>
</evidence>
<dbReference type="InterPro" id="IPR013083">
    <property type="entry name" value="Znf_RING/FYVE/PHD"/>
</dbReference>
<dbReference type="RefSeq" id="XP_038980972.1">
    <property type="nucleotide sequence ID" value="XM_039125044.1"/>
</dbReference>
<feature type="region of interest" description="Disordered" evidence="9">
    <location>
        <begin position="714"/>
        <end position="744"/>
    </location>
</feature>
<dbReference type="CDD" id="cd08824">
    <property type="entry name" value="LOTUS"/>
    <property type="match status" value="1"/>
</dbReference>
<proteinExistence type="predicted"/>
<keyword evidence="14" id="KW-1185">Reference proteome</keyword>
<keyword evidence="2" id="KW-0677">Repeat</keyword>
<feature type="domain" description="HTH OST-type" evidence="13">
    <location>
        <begin position="756"/>
        <end position="835"/>
    </location>
</feature>
<evidence type="ECO:0000256" key="3">
    <source>
        <dbReference type="ARBA" id="ARBA00022771"/>
    </source>
</evidence>
<dbReference type="InterPro" id="IPR002110">
    <property type="entry name" value="Ankyrin_rpt"/>
</dbReference>
<dbReference type="Pfam" id="PF12872">
    <property type="entry name" value="OST-HTH"/>
    <property type="match status" value="1"/>
</dbReference>
<dbReference type="Proteomes" id="UP000228380">
    <property type="component" value="Chromosome 3"/>
</dbReference>
<dbReference type="SMART" id="SM00360">
    <property type="entry name" value="RRM"/>
    <property type="match status" value="1"/>
</dbReference>
<dbReference type="PANTHER" id="PTHR24203:SF86">
    <property type="entry name" value="PROTEASOME 26S SUBUNIT, NON-ATPASE 10"/>
    <property type="match status" value="1"/>
</dbReference>
<feature type="repeat" description="ANK" evidence="6">
    <location>
        <begin position="145"/>
        <end position="177"/>
    </location>
</feature>
<dbReference type="GO" id="GO:0008270">
    <property type="term" value="F:zinc ion binding"/>
    <property type="evidence" value="ECO:0007669"/>
    <property type="project" value="UniProtKB-KW"/>
</dbReference>
<evidence type="ECO:0000256" key="1">
    <source>
        <dbReference type="ARBA" id="ARBA00022723"/>
    </source>
</evidence>
<dbReference type="SMART" id="SM00248">
    <property type="entry name" value="ANK"/>
    <property type="match status" value="6"/>
</dbReference>
<sequence>MEEIVRFKLNDMNPNKMDAVNPSKDLAPFTYTRGETGAFLFDEDELREMEDEETDEMSTDERGLAEAIWNDDGVEFVFLAKTIFDKALTKADPNDDNARDEETLNPSYAARLLHLACKLDSVECARVLIEGDTGTAVNINEMDGFGRTPLQNAAEMHSAKCIELLLRQNARTDLRSKDGSSCLALEIALSSKRMQVDWSPCDSVEELLTLLRERDFTAIRLLAERTREVAEIAYANAMAGRVTALAVLLLVAADKFTAPVTVRGEGGFSGRSYRTVYDSVLGEALTLGETTKAASSGRQLGGNRLVDGWESTQSCREKRKALLREIELLHVFGDAHRGSPSDKKAVAPLLRACQAGDEAVINLLLEENPDMNETDLDGNSSLHWCLRVGSSSQDPRILWLLLKHGARVSHRNKLGLTPVHVAAAKGNYQALQILLLHAPECVDLASETKETPLFFAVRNGFIDCAQLLLRFGANSQAFNLRRERPIDMAKSRDMHFILSPTSRGFRKPSSLTNENVLSPDEFVMHEEMYELEVKDEAAATESRPSSGHSQPKTGICRYHESQGGCVRGAKCYYAHGEGELKGVVCCSHGLKQAPFKFVTKLPKDFRRKVFIGGLPPSVDSDYLKEFFAAEFGPVEEAVVIGMQAGDQVQSRGFGFVTFRQEATVAAALETHFVTIFGKKVEIKGAVAKTTIPKESSKTPSLQLQLLQDHDMRNTKSASWEERLPSSSPKNEATDQQMAKPDAQLSDQNLPPWLSKFRKWLPVFLKEASRRLGEGEWYPLSSLKGDFRATCGMELDHASLGFLKLSDFMRALPGICRMRVVPVGAGPATHMVLLPSFSRPHHELLSPSAQLQQPLLVTDTQVSPRVHHPPLNLAELPNSPSISEFSEDATWLMESQPLEKDCIDSIGSDERGANISGRDLFDPGFLRPGYTSSSNVEYMIRIPPKGGRVPPIQLPNLSPGSSDTPFTTYFQRQWDHGLLERGFCVVCQSREGSLALVPCLHKACEACMATRTPRTCVICNAVVRGFEPCAHPGINLCKHPPSDPDYPPLQRMGGRSPSLHHSLVPTPSSLRARPTAGVSTCQFKFACQGAKATVTCLPCADRIACRRCVPDLKTVPKTCAACGHAVESLLEFVDG</sequence>
<feature type="zinc finger region" description="C3H1-type" evidence="8">
    <location>
        <begin position="550"/>
        <end position="578"/>
    </location>
</feature>
<evidence type="ECO:0000256" key="4">
    <source>
        <dbReference type="ARBA" id="ARBA00022833"/>
    </source>
</evidence>
<feature type="repeat" description="ANK" evidence="6">
    <location>
        <begin position="414"/>
        <end position="435"/>
    </location>
</feature>
<evidence type="ECO:0000313" key="15">
    <source>
        <dbReference type="RefSeq" id="XP_038980972.1"/>
    </source>
</evidence>
<gene>
    <name evidence="15" type="primary">LOC103704167</name>
</gene>
<evidence type="ECO:0000259" key="13">
    <source>
        <dbReference type="PROSITE" id="PS51644"/>
    </source>
</evidence>
<evidence type="ECO:0000256" key="9">
    <source>
        <dbReference type="SAM" id="MobiDB-lite"/>
    </source>
</evidence>
<dbReference type="Gene3D" id="4.10.1000.10">
    <property type="entry name" value="Zinc finger, CCCH-type"/>
    <property type="match status" value="1"/>
</dbReference>
<reference evidence="15" key="2">
    <citation type="submission" date="2025-08" db="UniProtKB">
        <authorList>
            <consortium name="RefSeq"/>
        </authorList>
    </citation>
    <scope>IDENTIFICATION</scope>
    <source>
        <tissue evidence="15">Young leaves</tissue>
    </source>
</reference>
<dbReference type="Gene3D" id="3.30.70.330">
    <property type="match status" value="1"/>
</dbReference>
<dbReference type="Pfam" id="PF00076">
    <property type="entry name" value="RRM_1"/>
    <property type="match status" value="1"/>
</dbReference>
<dbReference type="InterPro" id="IPR035979">
    <property type="entry name" value="RBD_domain_sf"/>
</dbReference>
<feature type="repeat" description="ANK" evidence="6">
    <location>
        <begin position="448"/>
        <end position="480"/>
    </location>
</feature>
<dbReference type="GO" id="GO:0003723">
    <property type="term" value="F:RNA binding"/>
    <property type="evidence" value="ECO:0007669"/>
    <property type="project" value="UniProtKB-UniRule"/>
</dbReference>
<keyword evidence="3 8" id="KW-0863">Zinc-finger</keyword>
<dbReference type="PROSITE" id="PS50088">
    <property type="entry name" value="ANK_REPEAT"/>
    <property type="match status" value="5"/>
</dbReference>
<organism evidence="14 15">
    <name type="scientific">Phoenix dactylifera</name>
    <name type="common">Date palm</name>
    <dbReference type="NCBI Taxonomy" id="42345"/>
    <lineage>
        <taxon>Eukaryota</taxon>
        <taxon>Viridiplantae</taxon>
        <taxon>Streptophyta</taxon>
        <taxon>Embryophyta</taxon>
        <taxon>Tracheophyta</taxon>
        <taxon>Spermatophyta</taxon>
        <taxon>Magnoliopsida</taxon>
        <taxon>Liliopsida</taxon>
        <taxon>Arecaceae</taxon>
        <taxon>Coryphoideae</taxon>
        <taxon>Phoeniceae</taxon>
        <taxon>Phoenix</taxon>
    </lineage>
</organism>
<dbReference type="InterPro" id="IPR036770">
    <property type="entry name" value="Ankyrin_rpt-contain_sf"/>
</dbReference>
<accession>A0A8B9A5M3</accession>
<reference evidence="14" key="1">
    <citation type="journal article" date="2019" name="Nat. Commun.">
        <title>Genome-wide association mapping of date palm fruit traits.</title>
        <authorList>
            <person name="Hazzouri K.M."/>
            <person name="Gros-Balthazard M."/>
            <person name="Flowers J.M."/>
            <person name="Copetti D."/>
            <person name="Lemansour A."/>
            <person name="Lebrun M."/>
            <person name="Masmoudi K."/>
            <person name="Ferrand S."/>
            <person name="Dhar M.I."/>
            <person name="Fresquez Z.A."/>
            <person name="Rosas U."/>
            <person name="Zhang J."/>
            <person name="Talag J."/>
            <person name="Lee S."/>
            <person name="Kudrna D."/>
            <person name="Powell R.F."/>
            <person name="Leitch I.J."/>
            <person name="Krueger R.R."/>
            <person name="Wing R.A."/>
            <person name="Amiri K.M.A."/>
            <person name="Purugganan M.D."/>
        </authorList>
    </citation>
    <scope>NUCLEOTIDE SEQUENCE [LARGE SCALE GENOMIC DNA]</scope>
    <source>
        <strain evidence="14">cv. Khalas</strain>
    </source>
</reference>
<feature type="domain" description="RRM" evidence="11">
    <location>
        <begin position="607"/>
        <end position="694"/>
    </location>
</feature>
<dbReference type="PROSITE" id="PS50102">
    <property type="entry name" value="RRM"/>
    <property type="match status" value="1"/>
</dbReference>
<dbReference type="OrthoDB" id="673776at2759"/>
<feature type="repeat" description="ANK" evidence="6">
    <location>
        <begin position="344"/>
        <end position="376"/>
    </location>
</feature>
<dbReference type="InterPro" id="IPR000504">
    <property type="entry name" value="RRM_dom"/>
</dbReference>
<evidence type="ECO:0000256" key="5">
    <source>
        <dbReference type="ARBA" id="ARBA00023043"/>
    </source>
</evidence>
<dbReference type="SUPFAM" id="SSF54928">
    <property type="entry name" value="RNA-binding domain, RBD"/>
    <property type="match status" value="1"/>
</dbReference>
<dbReference type="Gene3D" id="1.25.40.20">
    <property type="entry name" value="Ankyrin repeat-containing domain"/>
    <property type="match status" value="2"/>
</dbReference>
<keyword evidence="5 6" id="KW-0040">ANK repeat</keyword>
<keyword evidence="4 8" id="KW-0862">Zinc</keyword>
<feature type="repeat" description="ANK" evidence="6">
    <location>
        <begin position="377"/>
        <end position="413"/>
    </location>
</feature>
<dbReference type="Pfam" id="PF13920">
    <property type="entry name" value="zf-C3HC4_3"/>
    <property type="match status" value="1"/>
</dbReference>
<keyword evidence="7" id="KW-0694">RNA-binding</keyword>
<evidence type="ECO:0000259" key="11">
    <source>
        <dbReference type="PROSITE" id="PS50102"/>
    </source>
</evidence>
<dbReference type="InterPro" id="IPR000571">
    <property type="entry name" value="Znf_CCCH"/>
</dbReference>
<dbReference type="Gene3D" id="3.30.420.610">
    <property type="entry name" value="LOTUS domain-like"/>
    <property type="match status" value="1"/>
</dbReference>
<dbReference type="PROSITE" id="PS50103">
    <property type="entry name" value="ZF_C3H1"/>
    <property type="match status" value="1"/>
</dbReference>
<evidence type="ECO:0000259" key="10">
    <source>
        <dbReference type="PROSITE" id="PS50089"/>
    </source>
</evidence>
<dbReference type="AlphaFoldDB" id="A0A8B9A5M3"/>
<keyword evidence="1 8" id="KW-0479">Metal-binding</keyword>
<dbReference type="PROSITE" id="PS50089">
    <property type="entry name" value="ZF_RING_2"/>
    <property type="match status" value="1"/>
</dbReference>
<evidence type="ECO:0000256" key="7">
    <source>
        <dbReference type="PROSITE-ProRule" id="PRU00176"/>
    </source>
</evidence>
<feature type="domain" description="RING-type" evidence="10">
    <location>
        <begin position="983"/>
        <end position="1019"/>
    </location>
</feature>
<evidence type="ECO:0000256" key="8">
    <source>
        <dbReference type="PROSITE-ProRule" id="PRU00723"/>
    </source>
</evidence>
<dbReference type="SUPFAM" id="SSF48403">
    <property type="entry name" value="Ankyrin repeat"/>
    <property type="match status" value="2"/>
</dbReference>
<dbReference type="GeneID" id="103704167"/>
<dbReference type="PROSITE" id="PS50297">
    <property type="entry name" value="ANK_REP_REGION"/>
    <property type="match status" value="2"/>
</dbReference>